<dbReference type="EMBL" id="JACHEG010000001">
    <property type="protein sequence ID" value="MBB6160972.1"/>
    <property type="molecule type" value="Genomic_DNA"/>
</dbReference>
<proteinExistence type="predicted"/>
<dbReference type="GO" id="GO:0016740">
    <property type="term" value="F:transferase activity"/>
    <property type="evidence" value="ECO:0007669"/>
    <property type="project" value="UniProtKB-KW"/>
</dbReference>
<accession>A0A7W9Y379</accession>
<protein>
    <submittedName>
        <fullName evidence="1">Kdo-III transferase WaaZ</fullName>
    </submittedName>
</protein>
<keyword evidence="1" id="KW-0808">Transferase</keyword>
<dbReference type="AlphaFoldDB" id="A0A7W9Y379"/>
<sequence length="226" mass="25128">MRNDMGRMGRGTGILLNGAISLIGSPVAEPLGLAIEDERFVWRHFDLMRQKIRPGMICLFSVAVIRAICERDREWLRDKTIILIDNIRKPYRVARRTIPQVRELGIPIAKSEGEAAISLDPDAGVFQGGSVAISALQFALYCAPERIGMFGIDISNANQPRFYETKNDIAYSGIARAEARILSFFSLVKEVAAERNIELLNFSSVSALLKCGFPYDDRFASLNSEG</sequence>
<evidence type="ECO:0000313" key="2">
    <source>
        <dbReference type="Proteomes" id="UP000547879"/>
    </source>
</evidence>
<organism evidence="1 2">
    <name type="scientific">Rhizobium wenxiniae</name>
    <dbReference type="NCBI Taxonomy" id="1737357"/>
    <lineage>
        <taxon>Bacteria</taxon>
        <taxon>Pseudomonadati</taxon>
        <taxon>Pseudomonadota</taxon>
        <taxon>Alphaproteobacteria</taxon>
        <taxon>Hyphomicrobiales</taxon>
        <taxon>Rhizobiaceae</taxon>
        <taxon>Rhizobium/Agrobacterium group</taxon>
        <taxon>Rhizobium</taxon>
    </lineage>
</organism>
<comment type="caution">
    <text evidence="1">The sequence shown here is derived from an EMBL/GenBank/DDBJ whole genome shotgun (WGS) entry which is preliminary data.</text>
</comment>
<dbReference type="Proteomes" id="UP000547879">
    <property type="component" value="Unassembled WGS sequence"/>
</dbReference>
<keyword evidence="2" id="KW-1185">Reference proteome</keyword>
<evidence type="ECO:0000313" key="1">
    <source>
        <dbReference type="EMBL" id="MBB6160972.1"/>
    </source>
</evidence>
<gene>
    <name evidence="1" type="ORF">HNQ72_000769</name>
</gene>
<reference evidence="1 2" key="1">
    <citation type="submission" date="2020-08" db="EMBL/GenBank/DDBJ databases">
        <title>Genomic Encyclopedia of Type Strains, Phase IV (KMG-IV): sequencing the most valuable type-strain genomes for metagenomic binning, comparative biology and taxonomic classification.</title>
        <authorList>
            <person name="Goeker M."/>
        </authorList>
    </citation>
    <scope>NUCLEOTIDE SEQUENCE [LARGE SCALE GENOMIC DNA]</scope>
    <source>
        <strain evidence="1 2">DSM 100734</strain>
    </source>
</reference>
<dbReference type="RefSeq" id="WP_308422326.1">
    <property type="nucleotide sequence ID" value="NZ_BMHW01000001.1"/>
</dbReference>
<name>A0A7W9Y379_9HYPH</name>